<evidence type="ECO:0000256" key="5">
    <source>
        <dbReference type="ARBA" id="ARBA00022989"/>
    </source>
</evidence>
<evidence type="ECO:0000313" key="10">
    <source>
        <dbReference type="EMBL" id="GMA33023.1"/>
    </source>
</evidence>
<dbReference type="SUPFAM" id="SSF161098">
    <property type="entry name" value="MetI-like"/>
    <property type="match status" value="1"/>
</dbReference>
<dbReference type="InterPro" id="IPR000515">
    <property type="entry name" value="MetI-like"/>
</dbReference>
<organism evidence="10 11">
    <name type="scientific">Litorihabitans aurantiacus</name>
    <dbReference type="NCBI Taxonomy" id="1930061"/>
    <lineage>
        <taxon>Bacteria</taxon>
        <taxon>Bacillati</taxon>
        <taxon>Actinomycetota</taxon>
        <taxon>Actinomycetes</taxon>
        <taxon>Micrococcales</taxon>
        <taxon>Beutenbergiaceae</taxon>
        <taxon>Litorihabitans</taxon>
    </lineage>
</organism>
<dbReference type="AlphaFoldDB" id="A0AA38CRR8"/>
<protein>
    <recommendedName>
        <fullName evidence="9">ABC transmembrane type-1 domain-containing protein</fullName>
    </recommendedName>
</protein>
<dbReference type="FunFam" id="1.10.3720.10:FF:000003">
    <property type="entry name" value="Aliphatic sulfonate ABC transporter permease"/>
    <property type="match status" value="1"/>
</dbReference>
<comment type="similarity">
    <text evidence="7">Belongs to the binding-protein-dependent transport system permease family.</text>
</comment>
<dbReference type="Gene3D" id="1.10.3720.10">
    <property type="entry name" value="MetI-like"/>
    <property type="match status" value="1"/>
</dbReference>
<evidence type="ECO:0000256" key="4">
    <source>
        <dbReference type="ARBA" id="ARBA00022692"/>
    </source>
</evidence>
<feature type="compositionally biased region" description="Basic and acidic residues" evidence="8">
    <location>
        <begin position="1"/>
        <end position="10"/>
    </location>
</feature>
<dbReference type="PANTHER" id="PTHR30151">
    <property type="entry name" value="ALKANE SULFONATE ABC TRANSPORTER-RELATED, MEMBRANE SUBUNIT"/>
    <property type="match status" value="1"/>
</dbReference>
<dbReference type="CDD" id="cd06261">
    <property type="entry name" value="TM_PBP2"/>
    <property type="match status" value="1"/>
</dbReference>
<evidence type="ECO:0000256" key="7">
    <source>
        <dbReference type="RuleBase" id="RU363032"/>
    </source>
</evidence>
<keyword evidence="2 7" id="KW-0813">Transport</keyword>
<name>A0AA38CRR8_9MICO</name>
<feature type="domain" description="ABC transmembrane type-1" evidence="9">
    <location>
        <begin position="119"/>
        <end position="299"/>
    </location>
</feature>
<proteinExistence type="inferred from homology"/>
<evidence type="ECO:0000256" key="6">
    <source>
        <dbReference type="ARBA" id="ARBA00023136"/>
    </source>
</evidence>
<evidence type="ECO:0000259" key="9">
    <source>
        <dbReference type="PROSITE" id="PS50928"/>
    </source>
</evidence>
<sequence>MRAEARREGADTVTATPVTHEPADAVAPGTPAGGAPTASTPPATPTVPRRATPGWLLALPVPAVILLGWHFGAVHGWTLPFGIRMGYLPEPLDVGRRLVDFAVGGIYDDSFSRTLWQHLLASFLRVMQGFLLALVVAVPLGVAMGRSRTVFRMLEPTVNLVRPIPVTAWAPLALLLIGFGDRSTIFLVFLAAAFPILLNTITGVRQVPGRLLEAAAMLGTPPRQALLKVVLPAAAPSIVAGMRIALGLAWVILVVGETVGINTGLGALITQAREQSRTDVIVVGMVVIGLAGFATDRLLMLLLKLGLGRRPILT</sequence>
<feature type="transmembrane region" description="Helical" evidence="7">
    <location>
        <begin position="119"/>
        <end position="140"/>
    </location>
</feature>
<comment type="caution">
    <text evidence="10">The sequence shown here is derived from an EMBL/GenBank/DDBJ whole genome shotgun (WGS) entry which is preliminary data.</text>
</comment>
<dbReference type="GO" id="GO:0005886">
    <property type="term" value="C:plasma membrane"/>
    <property type="evidence" value="ECO:0007669"/>
    <property type="project" value="UniProtKB-SubCell"/>
</dbReference>
<reference evidence="10" key="2">
    <citation type="submission" date="2023-02" db="EMBL/GenBank/DDBJ databases">
        <authorList>
            <person name="Sun Q."/>
            <person name="Mori K."/>
        </authorList>
    </citation>
    <scope>NUCLEOTIDE SEQUENCE</scope>
    <source>
        <strain evidence="10">NBRC 112290</strain>
    </source>
</reference>
<feature type="transmembrane region" description="Helical" evidence="7">
    <location>
        <begin position="55"/>
        <end position="77"/>
    </location>
</feature>
<dbReference type="InterPro" id="IPR035906">
    <property type="entry name" value="MetI-like_sf"/>
</dbReference>
<evidence type="ECO:0000313" key="11">
    <source>
        <dbReference type="Proteomes" id="UP001157161"/>
    </source>
</evidence>
<feature type="transmembrane region" description="Helical" evidence="7">
    <location>
        <begin position="225"/>
        <end position="242"/>
    </location>
</feature>
<dbReference type="GO" id="GO:0042918">
    <property type="term" value="P:alkanesulfonate transmembrane transport"/>
    <property type="evidence" value="ECO:0007669"/>
    <property type="project" value="UniProtKB-ARBA"/>
</dbReference>
<dbReference type="PROSITE" id="PS50928">
    <property type="entry name" value="ABC_TM1"/>
    <property type="match status" value="1"/>
</dbReference>
<feature type="transmembrane region" description="Helical" evidence="7">
    <location>
        <begin position="160"/>
        <end position="179"/>
    </location>
</feature>
<feature type="transmembrane region" description="Helical" evidence="7">
    <location>
        <begin position="248"/>
        <end position="268"/>
    </location>
</feature>
<feature type="transmembrane region" description="Helical" evidence="7">
    <location>
        <begin position="185"/>
        <end position="204"/>
    </location>
</feature>
<reference evidence="10" key="1">
    <citation type="journal article" date="2014" name="Int. J. Syst. Evol. Microbiol.">
        <title>Complete genome sequence of Corynebacterium casei LMG S-19264T (=DSM 44701T), isolated from a smear-ripened cheese.</title>
        <authorList>
            <consortium name="US DOE Joint Genome Institute (JGI-PGF)"/>
            <person name="Walter F."/>
            <person name="Albersmeier A."/>
            <person name="Kalinowski J."/>
            <person name="Ruckert C."/>
        </authorList>
    </citation>
    <scope>NUCLEOTIDE SEQUENCE</scope>
    <source>
        <strain evidence="10">NBRC 112290</strain>
    </source>
</reference>
<dbReference type="Pfam" id="PF00528">
    <property type="entry name" value="BPD_transp_1"/>
    <property type="match status" value="1"/>
</dbReference>
<feature type="transmembrane region" description="Helical" evidence="7">
    <location>
        <begin position="280"/>
        <end position="303"/>
    </location>
</feature>
<feature type="compositionally biased region" description="Low complexity" evidence="8">
    <location>
        <begin position="24"/>
        <end position="47"/>
    </location>
</feature>
<accession>A0AA38CRR8</accession>
<gene>
    <name evidence="10" type="ORF">GCM10025875_30150</name>
</gene>
<evidence type="ECO:0000256" key="2">
    <source>
        <dbReference type="ARBA" id="ARBA00022448"/>
    </source>
</evidence>
<comment type="subcellular location">
    <subcellularLocation>
        <location evidence="1 7">Cell membrane</location>
        <topology evidence="1 7">Multi-pass membrane protein</topology>
    </subcellularLocation>
</comment>
<dbReference type="Proteomes" id="UP001157161">
    <property type="component" value="Unassembled WGS sequence"/>
</dbReference>
<dbReference type="EMBL" id="BSUM01000001">
    <property type="protein sequence ID" value="GMA33023.1"/>
    <property type="molecule type" value="Genomic_DNA"/>
</dbReference>
<feature type="region of interest" description="Disordered" evidence="8">
    <location>
        <begin position="1"/>
        <end position="47"/>
    </location>
</feature>
<evidence type="ECO:0000256" key="1">
    <source>
        <dbReference type="ARBA" id="ARBA00004651"/>
    </source>
</evidence>
<keyword evidence="3" id="KW-1003">Cell membrane</keyword>
<keyword evidence="5 7" id="KW-1133">Transmembrane helix</keyword>
<evidence type="ECO:0000256" key="3">
    <source>
        <dbReference type="ARBA" id="ARBA00022475"/>
    </source>
</evidence>
<keyword evidence="11" id="KW-1185">Reference proteome</keyword>
<keyword evidence="4 7" id="KW-0812">Transmembrane</keyword>
<keyword evidence="6 7" id="KW-0472">Membrane</keyword>
<evidence type="ECO:0000256" key="8">
    <source>
        <dbReference type="SAM" id="MobiDB-lite"/>
    </source>
</evidence>
<dbReference type="PANTHER" id="PTHR30151:SF0">
    <property type="entry name" value="ABC TRANSPORTER PERMEASE PROTEIN MJ0413-RELATED"/>
    <property type="match status" value="1"/>
</dbReference>